<dbReference type="Proteomes" id="UP000515312">
    <property type="component" value="Chromosome"/>
</dbReference>
<keyword evidence="2" id="KW-0802">TPR repeat</keyword>
<dbReference type="Gene3D" id="1.25.40.10">
    <property type="entry name" value="Tetratricopeptide repeat domain"/>
    <property type="match status" value="2"/>
</dbReference>
<dbReference type="SUPFAM" id="SSF46894">
    <property type="entry name" value="C-terminal effector domain of the bipartite response regulators"/>
    <property type="match status" value="1"/>
</dbReference>
<dbReference type="SUPFAM" id="SSF48452">
    <property type="entry name" value="TPR-like"/>
    <property type="match status" value="1"/>
</dbReference>
<dbReference type="KEGG" id="adin:H7849_24925"/>
<dbReference type="PROSITE" id="PS51755">
    <property type="entry name" value="OMPR_PHOB"/>
    <property type="match status" value="1"/>
</dbReference>
<dbReference type="AlphaFoldDB" id="A0A7G8BI23"/>
<keyword evidence="6" id="KW-1185">Reference proteome</keyword>
<feature type="DNA-binding region" description="OmpR/PhoB-type" evidence="3">
    <location>
        <begin position="3"/>
        <end position="103"/>
    </location>
</feature>
<gene>
    <name evidence="5" type="ORF">H7849_24925</name>
</gene>
<accession>A0A7G8BI23</accession>
<dbReference type="CDD" id="cd00383">
    <property type="entry name" value="trans_reg_C"/>
    <property type="match status" value="1"/>
</dbReference>
<dbReference type="RefSeq" id="WP_186743148.1">
    <property type="nucleotide sequence ID" value="NZ_CP060394.1"/>
</dbReference>
<evidence type="ECO:0000256" key="3">
    <source>
        <dbReference type="PROSITE-ProRule" id="PRU01091"/>
    </source>
</evidence>
<evidence type="ECO:0000256" key="2">
    <source>
        <dbReference type="PROSITE-ProRule" id="PRU00339"/>
    </source>
</evidence>
<dbReference type="SMART" id="SM00862">
    <property type="entry name" value="Trans_reg_C"/>
    <property type="match status" value="1"/>
</dbReference>
<dbReference type="NCBIfam" id="NF047558">
    <property type="entry name" value="TPR_END_plus"/>
    <property type="match status" value="1"/>
</dbReference>
<feature type="repeat" description="TPR" evidence="2">
    <location>
        <begin position="393"/>
        <end position="426"/>
    </location>
</feature>
<feature type="domain" description="OmpR/PhoB-type" evidence="4">
    <location>
        <begin position="3"/>
        <end position="103"/>
    </location>
</feature>
<dbReference type="GO" id="GO:0000160">
    <property type="term" value="P:phosphorelay signal transduction system"/>
    <property type="evidence" value="ECO:0007669"/>
    <property type="project" value="InterPro"/>
</dbReference>
<organism evidence="5 6">
    <name type="scientific">Alloacidobacterium dinghuense</name>
    <dbReference type="NCBI Taxonomy" id="2763107"/>
    <lineage>
        <taxon>Bacteria</taxon>
        <taxon>Pseudomonadati</taxon>
        <taxon>Acidobacteriota</taxon>
        <taxon>Terriglobia</taxon>
        <taxon>Terriglobales</taxon>
        <taxon>Acidobacteriaceae</taxon>
        <taxon>Alloacidobacterium</taxon>
    </lineage>
</organism>
<sequence>MPGAKQEVSEIELDLGRYELRRRGRPVKLEKKPMELLIFLVSRRNQLVSRRDIITKLWRSDVFIDAEPAINNVIRKIRTALGDTSAKPRFLETVVGKGYRFTGPVRVIHARFQCSELEGSPAVEANWEGLSVRDERPSLAVLPLCLLGNSPDDRGVCLGFADALVSRLGNLQGVNVLPTSAMLNVPVDMSASDVGSRLGVRFVIHGAIRESKGQWRLSLQMFDTHLQGAGFSRKCDLDVNRLCDLEDEIARQIASALNRPLRPQTEQRPRYSRDQMAYAEFVRGYRLSSSGDTAVLDEAIERLSNAATRDPNFALAHATLSLACATRYFEFDPASKWLEKAEFHCRRALELSPDLAEGHVANAFLLWGPSKNFQHLDAIAELRRAISLQKNLPHAYNRLGTILAHIGLLDRAREMYERGRPFQPKKAANHSVVQVYVWNHELDLAREEIQAWRAENPGNKYAIYFAPQLAMMTGDWNEARALLDDAVRVFPQEPMIVSLLGLYFALVGKAEQALECVARACGTAKSFGHSHHTYYQVACIYAILERREAAFEWLERSVGTGFACWPFFLKDIGLENLRTLPEFEVLVSALQAKYPDYLGLL</sequence>
<dbReference type="InterPro" id="IPR001867">
    <property type="entry name" value="OmpR/PhoB-type_DNA-bd"/>
</dbReference>
<dbReference type="GO" id="GO:0003677">
    <property type="term" value="F:DNA binding"/>
    <property type="evidence" value="ECO:0007669"/>
    <property type="project" value="UniProtKB-UniRule"/>
</dbReference>
<evidence type="ECO:0000259" key="4">
    <source>
        <dbReference type="PROSITE" id="PS51755"/>
    </source>
</evidence>
<dbReference type="PROSITE" id="PS50005">
    <property type="entry name" value="TPR"/>
    <property type="match status" value="1"/>
</dbReference>
<evidence type="ECO:0000313" key="6">
    <source>
        <dbReference type="Proteomes" id="UP000515312"/>
    </source>
</evidence>
<proteinExistence type="predicted"/>
<reference evidence="5 6" key="1">
    <citation type="submission" date="2020-08" db="EMBL/GenBank/DDBJ databases">
        <title>Edaphobacter telluris sp. nov. and Acidobacterium dinghuensis sp. nov., two acidobacteria isolated from forest soil.</title>
        <authorList>
            <person name="Fu J."/>
            <person name="Qiu L."/>
        </authorList>
    </citation>
    <scope>NUCLEOTIDE SEQUENCE [LARGE SCALE GENOMIC DNA]</scope>
    <source>
        <strain evidence="5">4Y35</strain>
    </source>
</reference>
<dbReference type="Gene3D" id="1.10.10.10">
    <property type="entry name" value="Winged helix-like DNA-binding domain superfamily/Winged helix DNA-binding domain"/>
    <property type="match status" value="1"/>
</dbReference>
<dbReference type="GO" id="GO:0006355">
    <property type="term" value="P:regulation of DNA-templated transcription"/>
    <property type="evidence" value="ECO:0007669"/>
    <property type="project" value="InterPro"/>
</dbReference>
<dbReference type="EMBL" id="CP060394">
    <property type="protein sequence ID" value="QNI32193.1"/>
    <property type="molecule type" value="Genomic_DNA"/>
</dbReference>
<keyword evidence="1 3" id="KW-0238">DNA-binding</keyword>
<dbReference type="Pfam" id="PF13181">
    <property type="entry name" value="TPR_8"/>
    <property type="match status" value="1"/>
</dbReference>
<dbReference type="InterPro" id="IPR019734">
    <property type="entry name" value="TPR_rpt"/>
</dbReference>
<dbReference type="InterPro" id="IPR016032">
    <property type="entry name" value="Sig_transdc_resp-reg_C-effctor"/>
</dbReference>
<dbReference type="Pfam" id="PF00486">
    <property type="entry name" value="Trans_reg_C"/>
    <property type="match status" value="1"/>
</dbReference>
<name>A0A7G8BI23_9BACT</name>
<protein>
    <submittedName>
        <fullName evidence="5">Winged helix-turn-helix domain-containing protein</fullName>
    </submittedName>
</protein>
<evidence type="ECO:0000256" key="1">
    <source>
        <dbReference type="ARBA" id="ARBA00023125"/>
    </source>
</evidence>
<evidence type="ECO:0000313" key="5">
    <source>
        <dbReference type="EMBL" id="QNI32193.1"/>
    </source>
</evidence>
<dbReference type="InterPro" id="IPR011990">
    <property type="entry name" value="TPR-like_helical_dom_sf"/>
</dbReference>
<dbReference type="InterPro" id="IPR036388">
    <property type="entry name" value="WH-like_DNA-bd_sf"/>
</dbReference>